<dbReference type="EMBL" id="GBRH01174062">
    <property type="protein sequence ID" value="JAE23834.1"/>
    <property type="molecule type" value="Transcribed_RNA"/>
</dbReference>
<name>A0A0A9GK85_ARUDO</name>
<evidence type="ECO:0000313" key="1">
    <source>
        <dbReference type="EMBL" id="JAE23834.1"/>
    </source>
</evidence>
<proteinExistence type="predicted"/>
<protein>
    <submittedName>
        <fullName evidence="1">Uncharacterized protein</fullName>
    </submittedName>
</protein>
<sequence>MAFYMQLLAITTKFHEKVGSILEPCRAWKLEHGKKSAGGQVN</sequence>
<organism evidence="1">
    <name type="scientific">Arundo donax</name>
    <name type="common">Giant reed</name>
    <name type="synonym">Donax arundinaceus</name>
    <dbReference type="NCBI Taxonomy" id="35708"/>
    <lineage>
        <taxon>Eukaryota</taxon>
        <taxon>Viridiplantae</taxon>
        <taxon>Streptophyta</taxon>
        <taxon>Embryophyta</taxon>
        <taxon>Tracheophyta</taxon>
        <taxon>Spermatophyta</taxon>
        <taxon>Magnoliopsida</taxon>
        <taxon>Liliopsida</taxon>
        <taxon>Poales</taxon>
        <taxon>Poaceae</taxon>
        <taxon>PACMAD clade</taxon>
        <taxon>Arundinoideae</taxon>
        <taxon>Arundineae</taxon>
        <taxon>Arundo</taxon>
    </lineage>
</organism>
<reference evidence="1" key="2">
    <citation type="journal article" date="2015" name="Data Brief">
        <title>Shoot transcriptome of the giant reed, Arundo donax.</title>
        <authorList>
            <person name="Barrero R.A."/>
            <person name="Guerrero F.D."/>
            <person name="Moolhuijzen P."/>
            <person name="Goolsby J.A."/>
            <person name="Tidwell J."/>
            <person name="Bellgard S.E."/>
            <person name="Bellgard M.I."/>
        </authorList>
    </citation>
    <scope>NUCLEOTIDE SEQUENCE</scope>
    <source>
        <tissue evidence="1">Shoot tissue taken approximately 20 cm above the soil surface</tissue>
    </source>
</reference>
<dbReference type="AlphaFoldDB" id="A0A0A9GK85"/>
<accession>A0A0A9GK85</accession>
<reference evidence="1" key="1">
    <citation type="submission" date="2014-09" db="EMBL/GenBank/DDBJ databases">
        <authorList>
            <person name="Magalhaes I.L.F."/>
            <person name="Oliveira U."/>
            <person name="Santos F.R."/>
            <person name="Vidigal T.H.D.A."/>
            <person name="Brescovit A.D."/>
            <person name="Santos A.J."/>
        </authorList>
    </citation>
    <scope>NUCLEOTIDE SEQUENCE</scope>
    <source>
        <tissue evidence="1">Shoot tissue taken approximately 20 cm above the soil surface</tissue>
    </source>
</reference>